<proteinExistence type="predicted"/>
<dbReference type="EMBL" id="BAABCX010000001">
    <property type="protein sequence ID" value="GAA3534133.1"/>
    <property type="molecule type" value="Genomic_DNA"/>
</dbReference>
<evidence type="ECO:0000313" key="7">
    <source>
        <dbReference type="EMBL" id="GAA3534133.1"/>
    </source>
</evidence>
<dbReference type="Gene3D" id="1.20.120.910">
    <property type="entry name" value="DksA, coiled-coil domain"/>
    <property type="match status" value="1"/>
</dbReference>
<dbReference type="PROSITE" id="PS51128">
    <property type="entry name" value="ZF_DKSA_2"/>
    <property type="match status" value="1"/>
</dbReference>
<dbReference type="PANTHER" id="PTHR38777">
    <property type="entry name" value="FELS-2 PROPHAGE PROTEIN"/>
    <property type="match status" value="1"/>
</dbReference>
<sequence>MDGGLEEEQGMASGWAKDGAVQDQIDASVEDAVKEARNRLGAGESLTHCEECDAVIPEARRKALPGVSLCVGCQSALEKQRTTLAAINRRGSKDSQLR</sequence>
<protein>
    <submittedName>
        <fullName evidence="7">DksA/TraR family C4-type zinc finger protein</fullName>
    </submittedName>
</protein>
<evidence type="ECO:0000313" key="8">
    <source>
        <dbReference type="Proteomes" id="UP001500795"/>
    </source>
</evidence>
<feature type="domain" description="Zinc finger DksA/TraR C4-type" evidence="6">
    <location>
        <begin position="47"/>
        <end position="79"/>
    </location>
</feature>
<gene>
    <name evidence="7" type="ORF">GCM10022394_12100</name>
</gene>
<keyword evidence="8" id="KW-1185">Reference proteome</keyword>
<dbReference type="NCBIfam" id="TIGR02419">
    <property type="entry name" value="C4_traR_proteo"/>
    <property type="match status" value="1"/>
</dbReference>
<dbReference type="InterPro" id="IPR020458">
    <property type="entry name" value="Znf_DskA_TraR_CS"/>
</dbReference>
<comment type="caution">
    <text evidence="7">The sequence shown here is derived from an EMBL/GenBank/DDBJ whole genome shotgun (WGS) entry which is preliminary data.</text>
</comment>
<feature type="region of interest" description="Disordered" evidence="5">
    <location>
        <begin position="1"/>
        <end position="21"/>
    </location>
</feature>
<dbReference type="Proteomes" id="UP001500795">
    <property type="component" value="Unassembled WGS sequence"/>
</dbReference>
<keyword evidence="3" id="KW-0862">Zinc</keyword>
<dbReference type="PANTHER" id="PTHR38777:SF1">
    <property type="entry name" value="DNAK SUPPRESSOR PROTEIN"/>
    <property type="match status" value="1"/>
</dbReference>
<dbReference type="NCBIfam" id="NF008243">
    <property type="entry name" value="PRK11019.1"/>
    <property type="match status" value="1"/>
</dbReference>
<dbReference type="Pfam" id="PF01258">
    <property type="entry name" value="zf-dskA_traR"/>
    <property type="match status" value="1"/>
</dbReference>
<evidence type="ECO:0000256" key="4">
    <source>
        <dbReference type="PROSITE-ProRule" id="PRU00510"/>
    </source>
</evidence>
<dbReference type="PROSITE" id="PS01102">
    <property type="entry name" value="ZF_DKSA_1"/>
    <property type="match status" value="1"/>
</dbReference>
<accession>A0ABP6VES3</accession>
<evidence type="ECO:0000259" key="6">
    <source>
        <dbReference type="Pfam" id="PF01258"/>
    </source>
</evidence>
<evidence type="ECO:0000256" key="5">
    <source>
        <dbReference type="SAM" id="MobiDB-lite"/>
    </source>
</evidence>
<dbReference type="InterPro" id="IPR000962">
    <property type="entry name" value="Znf_DskA_TraR"/>
</dbReference>
<dbReference type="InterPro" id="IPR012783">
    <property type="entry name" value="Znf_C4_TraR"/>
</dbReference>
<evidence type="ECO:0000256" key="1">
    <source>
        <dbReference type="ARBA" id="ARBA00022723"/>
    </source>
</evidence>
<keyword evidence="1" id="KW-0479">Metal-binding</keyword>
<feature type="zinc finger region" description="dksA C4-type" evidence="4">
    <location>
        <begin position="49"/>
        <end position="73"/>
    </location>
</feature>
<dbReference type="SUPFAM" id="SSF57716">
    <property type="entry name" value="Glucocorticoid receptor-like (DNA-binding domain)"/>
    <property type="match status" value="1"/>
</dbReference>
<evidence type="ECO:0000256" key="2">
    <source>
        <dbReference type="ARBA" id="ARBA00022771"/>
    </source>
</evidence>
<organism evidence="7 8">
    <name type="scientific">Zobellella aerophila</name>
    <dbReference type="NCBI Taxonomy" id="870480"/>
    <lineage>
        <taxon>Bacteria</taxon>
        <taxon>Pseudomonadati</taxon>
        <taxon>Pseudomonadota</taxon>
        <taxon>Gammaproteobacteria</taxon>
        <taxon>Aeromonadales</taxon>
        <taxon>Aeromonadaceae</taxon>
        <taxon>Zobellella</taxon>
    </lineage>
</organism>
<keyword evidence="2" id="KW-0863">Zinc-finger</keyword>
<name>A0ABP6VES3_9GAMM</name>
<evidence type="ECO:0000256" key="3">
    <source>
        <dbReference type="ARBA" id="ARBA00022833"/>
    </source>
</evidence>
<dbReference type="RefSeq" id="WP_425583073.1">
    <property type="nucleotide sequence ID" value="NZ_BAABCX010000001.1"/>
</dbReference>
<reference evidence="8" key="1">
    <citation type="journal article" date="2019" name="Int. J. Syst. Evol. Microbiol.">
        <title>The Global Catalogue of Microorganisms (GCM) 10K type strain sequencing project: providing services to taxonomists for standard genome sequencing and annotation.</title>
        <authorList>
            <consortium name="The Broad Institute Genomics Platform"/>
            <consortium name="The Broad Institute Genome Sequencing Center for Infectious Disease"/>
            <person name="Wu L."/>
            <person name="Ma J."/>
        </authorList>
    </citation>
    <scope>NUCLEOTIDE SEQUENCE [LARGE SCALE GENOMIC DNA]</scope>
    <source>
        <strain evidence="8">JCM 17110</strain>
    </source>
</reference>